<reference evidence="2" key="1">
    <citation type="journal article" date="2019" name="Int. J. Syst. Evol. Microbiol.">
        <title>The Global Catalogue of Microorganisms (GCM) 10K type strain sequencing project: providing services to taxonomists for standard genome sequencing and annotation.</title>
        <authorList>
            <consortium name="The Broad Institute Genomics Platform"/>
            <consortium name="The Broad Institute Genome Sequencing Center for Infectious Disease"/>
            <person name="Wu L."/>
            <person name="Ma J."/>
        </authorList>
    </citation>
    <scope>NUCLEOTIDE SEQUENCE [LARGE SCALE GENOMIC DNA]</scope>
    <source>
        <strain evidence="2">VKM B-3226</strain>
    </source>
</reference>
<keyword evidence="2" id="KW-1185">Reference proteome</keyword>
<dbReference type="Proteomes" id="UP001595596">
    <property type="component" value="Unassembled WGS sequence"/>
</dbReference>
<sequence>MPQAVVLHGHANNMNAPLSIITNSIRPSDRAVGDEPTDEQLEDIYGELGNWDEAEALSNNLIAADARKHGHILSSLALLYLRHGNPSRAMVLALAALSMGDVRPSALLTLAESLLRAGDPEQAMSVLTRFDETDPGLIDPAATDIQHAARQYIRAKALHRQGDAIGARDALVLARDLRVAAEARKESG</sequence>
<dbReference type="RefSeq" id="WP_379032759.1">
    <property type="nucleotide sequence ID" value="NZ_JBHRXE010000050.1"/>
</dbReference>
<dbReference type="EMBL" id="JBHRXE010000050">
    <property type="protein sequence ID" value="MFC3571197.1"/>
    <property type="molecule type" value="Genomic_DNA"/>
</dbReference>
<dbReference type="Gene3D" id="1.25.40.10">
    <property type="entry name" value="Tetratricopeptide repeat domain"/>
    <property type="match status" value="1"/>
</dbReference>
<organism evidence="1 2">
    <name type="scientific">Paracoccus simplex</name>
    <dbReference type="NCBI Taxonomy" id="2086346"/>
    <lineage>
        <taxon>Bacteria</taxon>
        <taxon>Pseudomonadati</taxon>
        <taxon>Pseudomonadota</taxon>
        <taxon>Alphaproteobacteria</taxon>
        <taxon>Rhodobacterales</taxon>
        <taxon>Paracoccaceae</taxon>
        <taxon>Paracoccus</taxon>
    </lineage>
</organism>
<evidence type="ECO:0000313" key="2">
    <source>
        <dbReference type="Proteomes" id="UP001595596"/>
    </source>
</evidence>
<comment type="caution">
    <text evidence="1">The sequence shown here is derived from an EMBL/GenBank/DDBJ whole genome shotgun (WGS) entry which is preliminary data.</text>
</comment>
<protein>
    <submittedName>
        <fullName evidence="1">Tetratricopeptide repeat protein</fullName>
    </submittedName>
</protein>
<dbReference type="InterPro" id="IPR011717">
    <property type="entry name" value="TPR-4"/>
</dbReference>
<dbReference type="SUPFAM" id="SSF48452">
    <property type="entry name" value="TPR-like"/>
    <property type="match status" value="1"/>
</dbReference>
<evidence type="ECO:0000313" key="1">
    <source>
        <dbReference type="EMBL" id="MFC3571197.1"/>
    </source>
</evidence>
<dbReference type="Pfam" id="PF07721">
    <property type="entry name" value="TPR_4"/>
    <property type="match status" value="2"/>
</dbReference>
<gene>
    <name evidence="1" type="ORF">ACFOMP_17230</name>
</gene>
<accession>A0ABV7S616</accession>
<name>A0ABV7S616_9RHOB</name>
<proteinExistence type="predicted"/>
<dbReference type="InterPro" id="IPR011990">
    <property type="entry name" value="TPR-like_helical_dom_sf"/>
</dbReference>